<feature type="chain" id="PRO_5011965134" evidence="1">
    <location>
        <begin position="21"/>
        <end position="292"/>
    </location>
</feature>
<organism evidence="2 3">
    <name type="scientific">Sphingobacterium psychroaquaticum</name>
    <dbReference type="NCBI Taxonomy" id="561061"/>
    <lineage>
        <taxon>Bacteria</taxon>
        <taxon>Pseudomonadati</taxon>
        <taxon>Bacteroidota</taxon>
        <taxon>Sphingobacteriia</taxon>
        <taxon>Sphingobacteriales</taxon>
        <taxon>Sphingobacteriaceae</taxon>
        <taxon>Sphingobacterium</taxon>
    </lineage>
</organism>
<dbReference type="RefSeq" id="WP_200811725.1">
    <property type="nucleotide sequence ID" value="NZ_FXAU01000001.1"/>
</dbReference>
<keyword evidence="3" id="KW-1185">Reference proteome</keyword>
<gene>
    <name evidence="2" type="ORF">SAMN05660862_0302</name>
</gene>
<sequence length="292" mass="31730">MNKQVLFSFFFFLSMGGVYAQQKVFDGTVTNGSNMPNANAILELESKNKGLLFSRVELSTLESASPLTAHVAGIMVYNTATNDKVKPGIYYNNGVKWVAVGGANATANINYDPVTNVITYVDESNNPVTINLQEIIKGTETITLLDPKGNGLYTYFNEKAFDGTGAPILSKGVDINVTQDVIDNFETIINNQSVTNLLKEVEGAVYYDGTSFTYTKNGSPVTITFEEMVQSVQTVTVLKDNVDGTYTYYNEVEIDAAGQPVAGTGVKIDIPASVIQNFTDIISNEDVKNEII</sequence>
<name>A0A1X7I114_9SPHI</name>
<evidence type="ECO:0000256" key="1">
    <source>
        <dbReference type="SAM" id="SignalP"/>
    </source>
</evidence>
<proteinExistence type="predicted"/>
<accession>A0A1X7I114</accession>
<dbReference type="AlphaFoldDB" id="A0A1X7I114"/>
<keyword evidence="1" id="KW-0732">Signal</keyword>
<feature type="signal peptide" evidence="1">
    <location>
        <begin position="1"/>
        <end position="20"/>
    </location>
</feature>
<dbReference type="Proteomes" id="UP000192980">
    <property type="component" value="Unassembled WGS sequence"/>
</dbReference>
<reference evidence="2 3" key="1">
    <citation type="submission" date="2017-04" db="EMBL/GenBank/DDBJ databases">
        <authorList>
            <person name="Afonso C.L."/>
            <person name="Miller P.J."/>
            <person name="Scott M.A."/>
            <person name="Spackman E."/>
            <person name="Goraichik I."/>
            <person name="Dimitrov K.M."/>
            <person name="Suarez D.L."/>
            <person name="Swayne D.E."/>
        </authorList>
    </citation>
    <scope>NUCLEOTIDE SEQUENCE [LARGE SCALE GENOMIC DNA]</scope>
    <source>
        <strain evidence="2 3">DSM 22418</strain>
    </source>
</reference>
<evidence type="ECO:0000313" key="2">
    <source>
        <dbReference type="EMBL" id="SMG07660.1"/>
    </source>
</evidence>
<protein>
    <submittedName>
        <fullName evidence="2">Uncharacterized protein</fullName>
    </submittedName>
</protein>
<dbReference type="EMBL" id="FXAU01000001">
    <property type="protein sequence ID" value="SMG07660.1"/>
    <property type="molecule type" value="Genomic_DNA"/>
</dbReference>
<dbReference type="STRING" id="561061.SAMN05660862_0302"/>
<feature type="non-terminal residue" evidence="2">
    <location>
        <position position="292"/>
    </location>
</feature>
<evidence type="ECO:0000313" key="3">
    <source>
        <dbReference type="Proteomes" id="UP000192980"/>
    </source>
</evidence>